<dbReference type="Proteomes" id="UP001596086">
    <property type="component" value="Unassembled WGS sequence"/>
</dbReference>
<dbReference type="InterPro" id="IPR000477">
    <property type="entry name" value="RT_dom"/>
</dbReference>
<dbReference type="Pfam" id="PF00078">
    <property type="entry name" value="RVT_1"/>
    <property type="match status" value="1"/>
</dbReference>
<dbReference type="CDD" id="cd00085">
    <property type="entry name" value="HNHc"/>
    <property type="match status" value="1"/>
</dbReference>
<dbReference type="InterPro" id="IPR003615">
    <property type="entry name" value="HNH_nuc"/>
</dbReference>
<evidence type="ECO:0000313" key="4">
    <source>
        <dbReference type="Proteomes" id="UP001596086"/>
    </source>
</evidence>
<proteinExistence type="inferred from homology"/>
<dbReference type="Gene3D" id="1.10.30.50">
    <property type="match status" value="1"/>
</dbReference>
<dbReference type="PANTHER" id="PTHR34047:SF8">
    <property type="entry name" value="PROTEIN YKFC"/>
    <property type="match status" value="1"/>
</dbReference>
<dbReference type="InterPro" id="IPR002711">
    <property type="entry name" value="HNH"/>
</dbReference>
<feature type="domain" description="Reverse transcriptase" evidence="2">
    <location>
        <begin position="95"/>
        <end position="331"/>
    </location>
</feature>
<dbReference type="PROSITE" id="PS50878">
    <property type="entry name" value="RT_POL"/>
    <property type="match status" value="1"/>
</dbReference>
<dbReference type="InterPro" id="IPR030931">
    <property type="entry name" value="Group_II_RT_mat"/>
</dbReference>
<evidence type="ECO:0000259" key="2">
    <source>
        <dbReference type="PROSITE" id="PS50878"/>
    </source>
</evidence>
<dbReference type="EMBL" id="JBHSMZ010000022">
    <property type="protein sequence ID" value="MFC5551397.1"/>
    <property type="molecule type" value="Genomic_DNA"/>
</dbReference>
<dbReference type="InterPro" id="IPR013597">
    <property type="entry name" value="Mat_intron_G2"/>
</dbReference>
<dbReference type="InterPro" id="IPR044925">
    <property type="entry name" value="His-Me_finger_sf"/>
</dbReference>
<accession>A0ABW0S3H6</accession>
<dbReference type="PANTHER" id="PTHR34047">
    <property type="entry name" value="NUCLEAR INTRON MATURASE 1, MITOCHONDRIAL-RELATED"/>
    <property type="match status" value="1"/>
</dbReference>
<dbReference type="Pfam" id="PF01844">
    <property type="entry name" value="HNH"/>
    <property type="match status" value="1"/>
</dbReference>
<evidence type="ECO:0000256" key="1">
    <source>
        <dbReference type="ARBA" id="ARBA00034120"/>
    </source>
</evidence>
<dbReference type="SUPFAM" id="SSF56672">
    <property type="entry name" value="DNA/RNA polymerases"/>
    <property type="match status" value="1"/>
</dbReference>
<comment type="caution">
    <text evidence="3">The sequence shown here is derived from an EMBL/GenBank/DDBJ whole genome shotgun (WGS) entry which is preliminary data.</text>
</comment>
<keyword evidence="3" id="KW-0695">RNA-directed DNA polymerase</keyword>
<keyword evidence="3" id="KW-0808">Transferase</keyword>
<comment type="similarity">
    <text evidence="1">Belongs to the bacterial reverse transcriptase family.</text>
</comment>
<evidence type="ECO:0000313" key="3">
    <source>
        <dbReference type="EMBL" id="MFC5551397.1"/>
    </source>
</evidence>
<name>A0ABW0S3H6_9BURK</name>
<dbReference type="EC" id="2.7.7.49" evidence="3"/>
<keyword evidence="4" id="KW-1185">Reference proteome</keyword>
<dbReference type="GO" id="GO:0003964">
    <property type="term" value="F:RNA-directed DNA polymerase activity"/>
    <property type="evidence" value="ECO:0007669"/>
    <property type="project" value="UniProtKB-KW"/>
</dbReference>
<reference evidence="4" key="1">
    <citation type="journal article" date="2019" name="Int. J. Syst. Evol. Microbiol.">
        <title>The Global Catalogue of Microorganisms (GCM) 10K type strain sequencing project: providing services to taxonomists for standard genome sequencing and annotation.</title>
        <authorList>
            <consortium name="The Broad Institute Genomics Platform"/>
            <consortium name="The Broad Institute Genome Sequencing Center for Infectious Disease"/>
            <person name="Wu L."/>
            <person name="Ma J."/>
        </authorList>
    </citation>
    <scope>NUCLEOTIDE SEQUENCE [LARGE SCALE GENOMIC DNA]</scope>
    <source>
        <strain evidence="4">CGMCC 4.5798</strain>
    </source>
</reference>
<dbReference type="InterPro" id="IPR051083">
    <property type="entry name" value="GrpII_Intron_Splice-Mob/Def"/>
</dbReference>
<sequence length="569" mass="65330">MIETKQHGSASSHLPDEWSAINWRQVHKNVRVMQHRIAKATMDGDWRRVKSLQRWLTRSFCAKALAVRRVTENEGKRTSGVDRQLWDSPQLKHAAIAGLKKQRYRPLPLRRVNIPKPNGKMRPLGIPTMKDRAMQALHLLALDPVLETVSDHNSYGFRKSRCTADAMQQLFIRLSRQGSATWVLDADIEGFFDNINHNWMIDKVMMDKSILKKWLKSGVVEGKQLQATKAGTPQGGIISPALANWTLNGLEAELIAHLDAKWGVAKAKKLKVGVVRYADDFVITGASKEILCDEIQPWVEAFLAERGLKLASAKTKIVHIDEGFDFLGWNFRKYVAKDSRKLLIKPSKKNVKTFYEKLRNVISDNLTVTQEELIRMLNPMLGGWARYHTSAVAKQTFSRMDSLLYWRLMRWAKRRHPNKNASWVSQKYWRSSGDRTWVFACDVAKEDGTKGTRALYSLASTAIERHIKIKGEFNPYDPVWEKYGESLRQGRMKKNMRYRKEWTRLYADQGGKCALCGIEMDLDTGWHDHHIEYRMVGGSDSLGNRVLLHPVCHAQVHSRKLQVVKPVPE</sequence>
<organism evidence="3 4">
    <name type="scientific">Massilia aerilata</name>
    <dbReference type="NCBI Taxonomy" id="453817"/>
    <lineage>
        <taxon>Bacteria</taxon>
        <taxon>Pseudomonadati</taxon>
        <taxon>Pseudomonadota</taxon>
        <taxon>Betaproteobacteria</taxon>
        <taxon>Burkholderiales</taxon>
        <taxon>Oxalobacteraceae</taxon>
        <taxon>Telluria group</taxon>
        <taxon>Massilia</taxon>
    </lineage>
</organism>
<protein>
    <submittedName>
        <fullName evidence="3">Group II intron reverse transcriptase/maturase</fullName>
        <ecNumber evidence="3">2.7.7.49</ecNumber>
    </submittedName>
</protein>
<dbReference type="InterPro" id="IPR043502">
    <property type="entry name" value="DNA/RNA_pol_sf"/>
</dbReference>
<dbReference type="Pfam" id="PF08388">
    <property type="entry name" value="GIIM"/>
    <property type="match status" value="1"/>
</dbReference>
<keyword evidence="3" id="KW-0548">Nucleotidyltransferase</keyword>
<dbReference type="RefSeq" id="WP_379775430.1">
    <property type="nucleotide sequence ID" value="NZ_JBHSMZ010000022.1"/>
</dbReference>
<gene>
    <name evidence="3" type="primary">ltrA</name>
    <name evidence="3" type="ORF">ACFPO9_23005</name>
</gene>
<dbReference type="Pfam" id="PF13655">
    <property type="entry name" value="RVT_N"/>
    <property type="match status" value="1"/>
</dbReference>
<dbReference type="InterPro" id="IPR025960">
    <property type="entry name" value="RVT_N"/>
</dbReference>
<dbReference type="SUPFAM" id="SSF54060">
    <property type="entry name" value="His-Me finger endonucleases"/>
    <property type="match status" value="1"/>
</dbReference>
<dbReference type="NCBIfam" id="TIGR04416">
    <property type="entry name" value="group_II_RT_mat"/>
    <property type="match status" value="1"/>
</dbReference>
<dbReference type="CDD" id="cd01651">
    <property type="entry name" value="RT_G2_intron"/>
    <property type="match status" value="1"/>
</dbReference>